<feature type="transmembrane region" description="Helical" evidence="2">
    <location>
        <begin position="191"/>
        <end position="209"/>
    </location>
</feature>
<feature type="transmembrane region" description="Helical" evidence="2">
    <location>
        <begin position="276"/>
        <end position="303"/>
    </location>
</feature>
<sequence length="305" mass="34062">MTQTAPVAPEASPPDPRTAPARDCPNCGTWVDDRFCPRCGQRNAERLVSVRRILTDTLEDQLTLNAALPRTLGALVFRPGLLTREYVAGRIARYLPPFRLYLVCSVVFFVALSGIADANRIWRDAGPAIREWEAKHPGKKPKNIELGIDTLSAPVWTRPLARRVLRQQDKLNAMAPLESLRVQTESFNRNAPRATFFLVPALAALLHLLHLRRRKLYVEHLVFALHVQSFAFLVAAAGLMIPSTLPWRNRIVGLILLGYLLWAMKVSYRQGWPKTLLKYAAVVVCYGSILGGTIVALTVISLLTL</sequence>
<keyword evidence="2" id="KW-0472">Membrane</keyword>
<dbReference type="AlphaFoldDB" id="A0A6J4MDU0"/>
<feature type="region of interest" description="Disordered" evidence="1">
    <location>
        <begin position="1"/>
        <end position="22"/>
    </location>
</feature>
<feature type="transmembrane region" description="Helical" evidence="2">
    <location>
        <begin position="247"/>
        <end position="264"/>
    </location>
</feature>
<evidence type="ECO:0000256" key="1">
    <source>
        <dbReference type="SAM" id="MobiDB-lite"/>
    </source>
</evidence>
<organism evidence="3">
    <name type="scientific">uncultured Gemmatimonadota bacterium</name>
    <dbReference type="NCBI Taxonomy" id="203437"/>
    <lineage>
        <taxon>Bacteria</taxon>
        <taxon>Pseudomonadati</taxon>
        <taxon>Gemmatimonadota</taxon>
        <taxon>environmental samples</taxon>
    </lineage>
</organism>
<feature type="transmembrane region" description="Helical" evidence="2">
    <location>
        <begin position="221"/>
        <end position="241"/>
    </location>
</feature>
<reference evidence="3" key="1">
    <citation type="submission" date="2020-02" db="EMBL/GenBank/DDBJ databases">
        <authorList>
            <person name="Meier V. D."/>
        </authorList>
    </citation>
    <scope>NUCLEOTIDE SEQUENCE</scope>
    <source>
        <strain evidence="3">AVDCRST_MAG89</strain>
    </source>
</reference>
<accession>A0A6J4MDU0</accession>
<evidence type="ECO:0008006" key="4">
    <source>
        <dbReference type="Google" id="ProtNLM"/>
    </source>
</evidence>
<evidence type="ECO:0000256" key="2">
    <source>
        <dbReference type="SAM" id="Phobius"/>
    </source>
</evidence>
<name>A0A6J4MDU0_9BACT</name>
<evidence type="ECO:0000313" key="3">
    <source>
        <dbReference type="EMBL" id="CAA9355599.1"/>
    </source>
</evidence>
<keyword evidence="2" id="KW-1133">Transmembrane helix</keyword>
<feature type="transmembrane region" description="Helical" evidence="2">
    <location>
        <begin position="98"/>
        <end position="116"/>
    </location>
</feature>
<dbReference type="InterPro" id="IPR022134">
    <property type="entry name" value="DUF3667"/>
</dbReference>
<keyword evidence="2" id="KW-0812">Transmembrane</keyword>
<proteinExistence type="predicted"/>
<protein>
    <recommendedName>
        <fullName evidence="4">DUF3667 domain-containing protein</fullName>
    </recommendedName>
</protein>
<dbReference type="EMBL" id="CADCTV010000713">
    <property type="protein sequence ID" value="CAA9355599.1"/>
    <property type="molecule type" value="Genomic_DNA"/>
</dbReference>
<gene>
    <name evidence="3" type="ORF">AVDCRST_MAG89-3410</name>
</gene>
<dbReference type="Pfam" id="PF12412">
    <property type="entry name" value="DUF3667"/>
    <property type="match status" value="1"/>
</dbReference>